<dbReference type="Pfam" id="PF00072">
    <property type="entry name" value="Response_reg"/>
    <property type="match status" value="1"/>
</dbReference>
<feature type="domain" description="HTH luxR-type" evidence="4">
    <location>
        <begin position="174"/>
        <end position="239"/>
    </location>
</feature>
<dbReference type="GO" id="GO:0003677">
    <property type="term" value="F:DNA binding"/>
    <property type="evidence" value="ECO:0007669"/>
    <property type="project" value="UniProtKB-KW"/>
</dbReference>
<dbReference type="EMBL" id="WVIE01000007">
    <property type="protein sequence ID" value="NDJ17113.1"/>
    <property type="molecule type" value="Genomic_DNA"/>
</dbReference>
<dbReference type="GO" id="GO:0000160">
    <property type="term" value="P:phosphorelay signal transduction system"/>
    <property type="evidence" value="ECO:0007669"/>
    <property type="project" value="InterPro"/>
</dbReference>
<reference evidence="6" key="1">
    <citation type="submission" date="2019-12" db="EMBL/GenBank/DDBJ databases">
        <title>High-Quality draft genome sequences of three cyanobacteria isolated from the limestone walls of the Old Cathedral of Coimbra.</title>
        <authorList>
            <person name="Tiago I."/>
            <person name="Soares F."/>
            <person name="Portugal A."/>
        </authorList>
    </citation>
    <scope>NUCLEOTIDE SEQUENCE</scope>
    <source>
        <strain evidence="6">A</strain>
    </source>
</reference>
<evidence type="ECO:0000256" key="2">
    <source>
        <dbReference type="ARBA" id="ARBA00023125"/>
    </source>
</evidence>
<dbReference type="AlphaFoldDB" id="A0A8J7Z642"/>
<evidence type="ECO:0000259" key="5">
    <source>
        <dbReference type="PROSITE" id="PS50110"/>
    </source>
</evidence>
<dbReference type="PROSITE" id="PS00622">
    <property type="entry name" value="HTH_LUXR_1"/>
    <property type="match status" value="1"/>
</dbReference>
<dbReference type="SMART" id="SM00421">
    <property type="entry name" value="HTH_LUXR"/>
    <property type="match status" value="1"/>
</dbReference>
<dbReference type="InterPro" id="IPR058245">
    <property type="entry name" value="NreC/VraR/RcsB-like_REC"/>
</dbReference>
<dbReference type="RefSeq" id="WP_162422637.1">
    <property type="nucleotide sequence ID" value="NZ_WVIE01000007.1"/>
</dbReference>
<comment type="caution">
    <text evidence="6">The sequence shown here is derived from an EMBL/GenBank/DDBJ whole genome shotgun (WGS) entry which is preliminary data.</text>
</comment>
<accession>A0A8J7Z642</accession>
<feature type="domain" description="Response regulatory" evidence="5">
    <location>
        <begin position="3"/>
        <end position="119"/>
    </location>
</feature>
<dbReference type="InterPro" id="IPR039420">
    <property type="entry name" value="WalR-like"/>
</dbReference>
<keyword evidence="7" id="KW-1185">Reference proteome</keyword>
<keyword evidence="2" id="KW-0238">DNA-binding</keyword>
<evidence type="ECO:0000256" key="3">
    <source>
        <dbReference type="PROSITE-ProRule" id="PRU00169"/>
    </source>
</evidence>
<feature type="modified residue" description="4-aspartylphosphate" evidence="3">
    <location>
        <position position="54"/>
    </location>
</feature>
<dbReference type="SUPFAM" id="SSF46894">
    <property type="entry name" value="C-terminal effector domain of the bipartite response regulators"/>
    <property type="match status" value="1"/>
</dbReference>
<dbReference type="InterPro" id="IPR011006">
    <property type="entry name" value="CheY-like_superfamily"/>
</dbReference>
<dbReference type="PANTHER" id="PTHR43214:SF43">
    <property type="entry name" value="TWO-COMPONENT RESPONSE REGULATOR"/>
    <property type="match status" value="1"/>
</dbReference>
<dbReference type="Pfam" id="PF00196">
    <property type="entry name" value="GerE"/>
    <property type="match status" value="1"/>
</dbReference>
<keyword evidence="1 3" id="KW-0597">Phosphoprotein</keyword>
<gene>
    <name evidence="6" type="ORF">GS601_07400</name>
</gene>
<dbReference type="PROSITE" id="PS50043">
    <property type="entry name" value="HTH_LUXR_2"/>
    <property type="match status" value="1"/>
</dbReference>
<evidence type="ECO:0000259" key="4">
    <source>
        <dbReference type="PROSITE" id="PS50043"/>
    </source>
</evidence>
<dbReference type="CDD" id="cd17535">
    <property type="entry name" value="REC_NarL-like"/>
    <property type="match status" value="1"/>
</dbReference>
<protein>
    <submittedName>
        <fullName evidence="6">Response regulator</fullName>
    </submittedName>
</protein>
<sequence length="242" mass="26210">MIRVLLADDQHLIREGLKALLEQEPDLEVVADVNNGCDAIAKVEALQPDVVLMDLTMPKMDGITATQTICERFPHIRVLVLTASDDVDSIKQALQVGARGYLLKDMSPDELANAVRTAYRGFTQLSPGILQKAMTPVEVASPSPKHFADSLSGQSASNVLPFNLAHRRAAETDLPIGFLKLTARERQVLKLIAGGSSNREIAQTLDISEGTVKNHVASILGRLNLRDRTQAAIVANSVMSLL</sequence>
<dbReference type="Proteomes" id="UP000646053">
    <property type="component" value="Unassembled WGS sequence"/>
</dbReference>
<name>A0A8J7Z642_9CYAN</name>
<evidence type="ECO:0000313" key="7">
    <source>
        <dbReference type="Proteomes" id="UP000646053"/>
    </source>
</evidence>
<dbReference type="PRINTS" id="PR00038">
    <property type="entry name" value="HTHLUXR"/>
</dbReference>
<dbReference type="InterPro" id="IPR001789">
    <property type="entry name" value="Sig_transdc_resp-reg_receiver"/>
</dbReference>
<dbReference type="SMART" id="SM00448">
    <property type="entry name" value="REC"/>
    <property type="match status" value="1"/>
</dbReference>
<dbReference type="InterPro" id="IPR016032">
    <property type="entry name" value="Sig_transdc_resp-reg_C-effctor"/>
</dbReference>
<dbReference type="Gene3D" id="3.40.50.2300">
    <property type="match status" value="1"/>
</dbReference>
<organism evidence="6 7">
    <name type="scientific">Myxacorys almedinensis A</name>
    <dbReference type="NCBI Taxonomy" id="2690445"/>
    <lineage>
        <taxon>Bacteria</taxon>
        <taxon>Bacillati</taxon>
        <taxon>Cyanobacteriota</taxon>
        <taxon>Cyanophyceae</taxon>
        <taxon>Leptolyngbyales</taxon>
        <taxon>Leptolyngbyaceae</taxon>
        <taxon>Myxacorys</taxon>
        <taxon>Myxacorys almedinensis</taxon>
    </lineage>
</organism>
<proteinExistence type="predicted"/>
<dbReference type="CDD" id="cd06170">
    <property type="entry name" value="LuxR_C_like"/>
    <property type="match status" value="1"/>
</dbReference>
<evidence type="ECO:0000256" key="1">
    <source>
        <dbReference type="ARBA" id="ARBA00022553"/>
    </source>
</evidence>
<dbReference type="PANTHER" id="PTHR43214">
    <property type="entry name" value="TWO-COMPONENT RESPONSE REGULATOR"/>
    <property type="match status" value="1"/>
</dbReference>
<dbReference type="InterPro" id="IPR000792">
    <property type="entry name" value="Tscrpt_reg_LuxR_C"/>
</dbReference>
<dbReference type="SUPFAM" id="SSF52172">
    <property type="entry name" value="CheY-like"/>
    <property type="match status" value="1"/>
</dbReference>
<evidence type="ECO:0000313" key="6">
    <source>
        <dbReference type="EMBL" id="NDJ17113.1"/>
    </source>
</evidence>
<dbReference type="GO" id="GO:0006355">
    <property type="term" value="P:regulation of DNA-templated transcription"/>
    <property type="evidence" value="ECO:0007669"/>
    <property type="project" value="InterPro"/>
</dbReference>
<dbReference type="PROSITE" id="PS50110">
    <property type="entry name" value="RESPONSE_REGULATORY"/>
    <property type="match status" value="1"/>
</dbReference>